<dbReference type="AlphaFoldDB" id="A0AA39F2B7"/>
<protein>
    <recommendedName>
        <fullName evidence="3">CD80-like immunoglobulin C2-set domain-containing protein</fullName>
    </recommendedName>
</protein>
<reference evidence="1" key="1">
    <citation type="journal article" date="2023" name="bioRxiv">
        <title>Scaffold-level genome assemblies of two parasitoid biocontrol wasps reveal the parthenogenesis mechanism and an associated novel virus.</title>
        <authorList>
            <person name="Inwood S."/>
            <person name="Skelly J."/>
            <person name="Guhlin J."/>
            <person name="Harrop T."/>
            <person name="Goldson S."/>
            <person name="Dearden P."/>
        </authorList>
    </citation>
    <scope>NUCLEOTIDE SEQUENCE</scope>
    <source>
        <strain evidence="1">Lincoln</strain>
        <tissue evidence="1">Whole body</tissue>
    </source>
</reference>
<sequence>MGAASYFTDYETLPLASLPTTKPTIRSERRRYAIGDVLEANCSLPPSRPAVEFSFTLNNLPVSSLIVNIFELRSQ</sequence>
<proteinExistence type="predicted"/>
<name>A0AA39F2B7_MICHY</name>
<evidence type="ECO:0000313" key="2">
    <source>
        <dbReference type="Proteomes" id="UP001168972"/>
    </source>
</evidence>
<evidence type="ECO:0008006" key="3">
    <source>
        <dbReference type="Google" id="ProtNLM"/>
    </source>
</evidence>
<reference evidence="1" key="2">
    <citation type="submission" date="2023-03" db="EMBL/GenBank/DDBJ databases">
        <authorList>
            <person name="Inwood S.N."/>
            <person name="Skelly J.G."/>
            <person name="Guhlin J."/>
            <person name="Harrop T.W.R."/>
            <person name="Goldson S.G."/>
            <person name="Dearden P.K."/>
        </authorList>
    </citation>
    <scope>NUCLEOTIDE SEQUENCE</scope>
    <source>
        <strain evidence="1">Lincoln</strain>
        <tissue evidence="1">Whole body</tissue>
    </source>
</reference>
<gene>
    <name evidence="1" type="ORF">PV327_010098</name>
</gene>
<keyword evidence="2" id="KW-1185">Reference proteome</keyword>
<dbReference type="Proteomes" id="UP001168972">
    <property type="component" value="Unassembled WGS sequence"/>
</dbReference>
<accession>A0AA39F2B7</accession>
<dbReference type="EMBL" id="JAQQBR010001835">
    <property type="protein sequence ID" value="KAK0161645.1"/>
    <property type="molecule type" value="Genomic_DNA"/>
</dbReference>
<evidence type="ECO:0000313" key="1">
    <source>
        <dbReference type="EMBL" id="KAK0161645.1"/>
    </source>
</evidence>
<organism evidence="1 2">
    <name type="scientific">Microctonus hyperodae</name>
    <name type="common">Parasitoid wasp</name>
    <dbReference type="NCBI Taxonomy" id="165561"/>
    <lineage>
        <taxon>Eukaryota</taxon>
        <taxon>Metazoa</taxon>
        <taxon>Ecdysozoa</taxon>
        <taxon>Arthropoda</taxon>
        <taxon>Hexapoda</taxon>
        <taxon>Insecta</taxon>
        <taxon>Pterygota</taxon>
        <taxon>Neoptera</taxon>
        <taxon>Endopterygota</taxon>
        <taxon>Hymenoptera</taxon>
        <taxon>Apocrita</taxon>
        <taxon>Ichneumonoidea</taxon>
        <taxon>Braconidae</taxon>
        <taxon>Euphorinae</taxon>
        <taxon>Microctonus</taxon>
    </lineage>
</organism>
<comment type="caution">
    <text evidence="1">The sequence shown here is derived from an EMBL/GenBank/DDBJ whole genome shotgun (WGS) entry which is preliminary data.</text>
</comment>